<evidence type="ECO:0000256" key="7">
    <source>
        <dbReference type="ARBA" id="ARBA00023098"/>
    </source>
</evidence>
<dbReference type="GO" id="GO:0016995">
    <property type="term" value="F:cholesterol oxidase activity"/>
    <property type="evidence" value="ECO:0007669"/>
    <property type="project" value="UniProtKB-EC"/>
</dbReference>
<evidence type="ECO:0000259" key="16">
    <source>
        <dbReference type="Pfam" id="PF00732"/>
    </source>
</evidence>
<dbReference type="InterPro" id="IPR000172">
    <property type="entry name" value="GMC_OxRdtase_N"/>
</dbReference>
<dbReference type="InterPro" id="IPR036188">
    <property type="entry name" value="FAD/NAD-bd_sf"/>
</dbReference>
<dbReference type="Pfam" id="PF00732">
    <property type="entry name" value="GMC_oxred_N"/>
    <property type="match status" value="1"/>
</dbReference>
<evidence type="ECO:0000256" key="14">
    <source>
        <dbReference type="ARBA" id="ARBA00049744"/>
    </source>
</evidence>
<evidence type="ECO:0000256" key="5">
    <source>
        <dbReference type="ARBA" id="ARBA00022827"/>
    </source>
</evidence>
<evidence type="ECO:0000256" key="9">
    <source>
        <dbReference type="ARBA" id="ARBA00023221"/>
    </source>
</evidence>
<feature type="domain" description="Glucose-methanol-choline oxidoreductase N-terminal" evidence="16">
    <location>
        <begin position="6"/>
        <end position="276"/>
    </location>
</feature>
<dbReference type="InterPro" id="IPR007867">
    <property type="entry name" value="GMC_OxRtase_C"/>
</dbReference>
<dbReference type="SUPFAM" id="SSF51905">
    <property type="entry name" value="FAD/NAD(P)-binding domain"/>
    <property type="match status" value="1"/>
</dbReference>
<evidence type="ECO:0000256" key="13">
    <source>
        <dbReference type="ARBA" id="ARBA00049723"/>
    </source>
</evidence>
<organism evidence="18 19">
    <name type="scientific">Flavobacterium segetis</name>
    <dbReference type="NCBI Taxonomy" id="271157"/>
    <lineage>
        <taxon>Bacteria</taxon>
        <taxon>Pseudomonadati</taxon>
        <taxon>Bacteroidota</taxon>
        <taxon>Flavobacteriia</taxon>
        <taxon>Flavobacteriales</taxon>
        <taxon>Flavobacteriaceae</taxon>
        <taxon>Flavobacterium</taxon>
    </lineage>
</organism>
<reference evidence="19" key="1">
    <citation type="submission" date="2016-11" db="EMBL/GenBank/DDBJ databases">
        <authorList>
            <person name="Varghese N."/>
            <person name="Submissions S."/>
        </authorList>
    </citation>
    <scope>NUCLEOTIDE SEQUENCE [LARGE SCALE GENOMIC DNA]</scope>
    <source>
        <strain evidence="19">DSM 19741</strain>
    </source>
</reference>
<keyword evidence="4" id="KW-0285">Flavoprotein</keyword>
<dbReference type="EC" id="5.3.3.1" evidence="11"/>
<dbReference type="STRING" id="271157.SAMN05444396_11155"/>
<evidence type="ECO:0000256" key="3">
    <source>
        <dbReference type="ARBA" id="ARBA00022548"/>
    </source>
</evidence>
<keyword evidence="6" id="KW-0560">Oxidoreductase</keyword>
<keyword evidence="9" id="KW-0753">Steroid metabolism</keyword>
<protein>
    <recommendedName>
        <fullName evidence="14">Cholesterol oxidase</fullName>
        <ecNumber evidence="13">1.1.3.6</ecNumber>
        <ecNumber evidence="11">5.3.3.1</ecNumber>
    </recommendedName>
    <alternativeName>
        <fullName evidence="15">Cholesterol isomerase</fullName>
    </alternativeName>
</protein>
<evidence type="ECO:0000256" key="1">
    <source>
        <dbReference type="ARBA" id="ARBA00001974"/>
    </source>
</evidence>
<evidence type="ECO:0000256" key="8">
    <source>
        <dbReference type="ARBA" id="ARBA00023166"/>
    </source>
</evidence>
<dbReference type="EMBL" id="FQWE01000011">
    <property type="protein sequence ID" value="SHG40875.1"/>
    <property type="molecule type" value="Genomic_DNA"/>
</dbReference>
<comment type="pathway">
    <text evidence="12">Steroid metabolism; cholesterol degradation.</text>
</comment>
<gene>
    <name evidence="18" type="ORF">SAMN05444396_11155</name>
</gene>
<dbReference type="Proteomes" id="UP000184036">
    <property type="component" value="Unassembled WGS sequence"/>
</dbReference>
<evidence type="ECO:0000256" key="10">
    <source>
        <dbReference type="ARBA" id="ARBA00023235"/>
    </source>
</evidence>
<evidence type="ECO:0000256" key="4">
    <source>
        <dbReference type="ARBA" id="ARBA00022630"/>
    </source>
</evidence>
<keyword evidence="3" id="KW-0153">Cholesterol metabolism</keyword>
<dbReference type="PANTHER" id="PTHR47470">
    <property type="entry name" value="CHOLESTEROL OXIDASE"/>
    <property type="match status" value="1"/>
</dbReference>
<evidence type="ECO:0000313" key="18">
    <source>
        <dbReference type="EMBL" id="SHG40875.1"/>
    </source>
</evidence>
<keyword evidence="19" id="KW-1185">Reference proteome</keyword>
<dbReference type="Gene3D" id="3.50.50.60">
    <property type="entry name" value="FAD/NAD(P)-binding domain"/>
    <property type="match status" value="3"/>
</dbReference>
<dbReference type="EC" id="1.1.3.6" evidence="13"/>
<dbReference type="RefSeq" id="WP_072993504.1">
    <property type="nucleotide sequence ID" value="NZ_FQWE01000011.1"/>
</dbReference>
<keyword evidence="7" id="KW-0443">Lipid metabolism</keyword>
<dbReference type="PANTHER" id="PTHR47470:SF1">
    <property type="entry name" value="FAD-DEPENDENT OXIDOREDUCTASE 2 FAD BINDING DOMAIN-CONTAINING PROTEIN"/>
    <property type="match status" value="1"/>
</dbReference>
<dbReference type="AlphaFoldDB" id="A0A1M5JKE2"/>
<name>A0A1M5JKE2_9FLAO</name>
<keyword evidence="8" id="KW-1207">Sterol metabolism</keyword>
<feature type="domain" description="Glucose-methanol-choline oxidoreductase C-terminal" evidence="17">
    <location>
        <begin position="455"/>
        <end position="510"/>
    </location>
</feature>
<evidence type="ECO:0000256" key="11">
    <source>
        <dbReference type="ARBA" id="ARBA00038856"/>
    </source>
</evidence>
<dbReference type="GO" id="GO:0004769">
    <property type="term" value="F:steroid Delta-isomerase activity"/>
    <property type="evidence" value="ECO:0007669"/>
    <property type="project" value="UniProtKB-EC"/>
</dbReference>
<evidence type="ECO:0000256" key="12">
    <source>
        <dbReference type="ARBA" id="ARBA00049645"/>
    </source>
</evidence>
<dbReference type="GO" id="GO:0008203">
    <property type="term" value="P:cholesterol metabolic process"/>
    <property type="evidence" value="ECO:0007669"/>
    <property type="project" value="UniProtKB-KW"/>
</dbReference>
<dbReference type="GO" id="GO:0050660">
    <property type="term" value="F:flavin adenine dinucleotide binding"/>
    <property type="evidence" value="ECO:0007669"/>
    <property type="project" value="InterPro"/>
</dbReference>
<dbReference type="PRINTS" id="PR00411">
    <property type="entry name" value="PNDRDTASEI"/>
</dbReference>
<dbReference type="OrthoDB" id="9787779at2"/>
<dbReference type="InterPro" id="IPR052542">
    <property type="entry name" value="Cholesterol_Oxidase"/>
</dbReference>
<dbReference type="Pfam" id="PF05199">
    <property type="entry name" value="GMC_oxred_C"/>
    <property type="match status" value="1"/>
</dbReference>
<sequence length="522" mass="57232">MQHDFDYIIIGSGFGGSVSALRLSEKGYKVLVIEKGKWYKSNDFAKTNWNLPKWLWMPSLKFFGIMKMSIFRHIVIISGTGVGGGSLVYGNTLPIPKTSFYKSGSWSALADWENELKPFYKTALNMLGATRNPKLFDGDLALKELAKNIGKEDQFENPEVAVFFGKAGVKVKDPYFEGKGPDRAGCNFCGGCMTGCRFNAKNTLDKNYLYLAQNLGAKILAEQEVYDVVPQDGKNGSTGYKIMLKSSTNYFKNRKELTAKGVVFSGGVLGTVKLLLKLKHKSLPLISDKLGQDIRTNNETLISVSTLDDTKNVSKGVAIGSLLHTDDNSHLEIVRYAEGSGFWKLLHLPLSNGKNTFTRLFNMAKQVLSYPIKYFKIYFVNSWSKSTTVLLFMQSIDSTLKFKNNFFGGMSTSVGKGAKPSAYIPESIALTKKYSEIINGVPTSFVLESIAGIPSTAHILGGAVMGADSSQGVINKNNIVFGYENMYVIDGAMISANPGVNPSLSITAIAEHAMAQIEDKSF</sequence>
<accession>A0A1M5JKE2</accession>
<keyword evidence="5" id="KW-0274">FAD</keyword>
<evidence type="ECO:0000259" key="17">
    <source>
        <dbReference type="Pfam" id="PF05199"/>
    </source>
</evidence>
<comment type="cofactor">
    <cofactor evidence="1">
        <name>FAD</name>
        <dbReference type="ChEBI" id="CHEBI:57692"/>
    </cofactor>
</comment>
<evidence type="ECO:0000256" key="15">
    <source>
        <dbReference type="ARBA" id="ARBA00049778"/>
    </source>
</evidence>
<evidence type="ECO:0000256" key="6">
    <source>
        <dbReference type="ARBA" id="ARBA00023002"/>
    </source>
</evidence>
<evidence type="ECO:0000313" key="19">
    <source>
        <dbReference type="Proteomes" id="UP000184036"/>
    </source>
</evidence>
<keyword evidence="10" id="KW-0413">Isomerase</keyword>
<comment type="similarity">
    <text evidence="2">Belongs to the GMC oxidoreductase family.</text>
</comment>
<evidence type="ECO:0000256" key="2">
    <source>
        <dbReference type="ARBA" id="ARBA00010790"/>
    </source>
</evidence>
<proteinExistence type="inferred from homology"/>